<sequence>MKLIKSIDSISPIELVFNLNKLDEKLSTNTEVAPNTEVEIKIGMTVEELKQDDLGNFRAIVAFLLRISDEDENLFKLSHQIDFTSLKENFNLKDKEYNFALFEIVEPYVRYRLNELISQTKFSSLEIPYRFWEMAGDDSKV</sequence>
<accession>A0A6N3BDB3</accession>
<dbReference type="AlphaFoldDB" id="A0A6N3BDB3"/>
<protein>
    <recommendedName>
        <fullName evidence="2">Preprotein translocase subunit SecB</fullName>
    </recommendedName>
</protein>
<dbReference type="RefSeq" id="WP_156671934.1">
    <property type="nucleotide sequence ID" value="NZ_CACRUC010000018.1"/>
</dbReference>
<dbReference type="EMBL" id="CACRUC010000018">
    <property type="protein sequence ID" value="VYT98302.1"/>
    <property type="molecule type" value="Genomic_DNA"/>
</dbReference>
<gene>
    <name evidence="1" type="ORF">SPLFYP13_00636</name>
</gene>
<organism evidence="1">
    <name type="scientific">Streptococcus parasanguinis</name>
    <dbReference type="NCBI Taxonomy" id="1318"/>
    <lineage>
        <taxon>Bacteria</taxon>
        <taxon>Bacillati</taxon>
        <taxon>Bacillota</taxon>
        <taxon>Bacilli</taxon>
        <taxon>Lactobacillales</taxon>
        <taxon>Streptococcaceae</taxon>
        <taxon>Streptococcus</taxon>
    </lineage>
</organism>
<evidence type="ECO:0000313" key="1">
    <source>
        <dbReference type="EMBL" id="VYT98302.1"/>
    </source>
</evidence>
<evidence type="ECO:0008006" key="2">
    <source>
        <dbReference type="Google" id="ProtNLM"/>
    </source>
</evidence>
<reference evidence="1" key="1">
    <citation type="submission" date="2019-11" db="EMBL/GenBank/DDBJ databases">
        <authorList>
            <person name="Feng L."/>
        </authorList>
    </citation>
    <scope>NUCLEOTIDE SEQUENCE</scope>
    <source>
        <strain evidence="1">SparasanguinisLFYP13</strain>
    </source>
</reference>
<proteinExistence type="predicted"/>
<name>A0A6N3BDB3_STRPA</name>